<dbReference type="HAMAP" id="MF_01139">
    <property type="entry name" value="ISPT"/>
    <property type="match status" value="1"/>
</dbReference>
<reference evidence="3 4" key="1">
    <citation type="journal article" date="2015" name="Nature">
        <title>rRNA introns, odd ribosomes, and small enigmatic genomes across a large radiation of phyla.</title>
        <authorList>
            <person name="Brown C.T."/>
            <person name="Hug L.A."/>
            <person name="Thomas B.C."/>
            <person name="Sharon I."/>
            <person name="Castelle C.J."/>
            <person name="Singh A."/>
            <person name="Wilkins M.J."/>
            <person name="Williams K.H."/>
            <person name="Banfield J.F."/>
        </authorList>
    </citation>
    <scope>NUCLEOTIDE SEQUENCE [LARGE SCALE GENOMIC DNA]</scope>
</reference>
<dbReference type="PANTHER" id="PTHR10291:SF0">
    <property type="entry name" value="DEHYDRODOLICHYL DIPHOSPHATE SYNTHASE 2"/>
    <property type="match status" value="1"/>
</dbReference>
<feature type="binding site" evidence="2">
    <location>
        <position position="34"/>
    </location>
    <ligand>
        <name>substrate</name>
    </ligand>
</feature>
<dbReference type="InterPro" id="IPR018520">
    <property type="entry name" value="UPP_synth-like_CS"/>
</dbReference>
<comment type="caution">
    <text evidence="2">Lacks conserved residue(s) required for the propagation of feature annotation.</text>
</comment>
<keyword evidence="2" id="KW-0460">Magnesium</keyword>
<dbReference type="EMBL" id="LBRS01000006">
    <property type="protein sequence ID" value="KKQ01567.1"/>
    <property type="molecule type" value="Genomic_DNA"/>
</dbReference>
<keyword evidence="1 2" id="KW-0808">Transferase</keyword>
<dbReference type="Gene3D" id="3.40.1180.10">
    <property type="entry name" value="Decaprenyl diphosphate synthase-like"/>
    <property type="match status" value="1"/>
</dbReference>
<comment type="caution">
    <text evidence="3">The sequence shown here is derived from an EMBL/GenBank/DDBJ whole genome shotgun (WGS) entry which is preliminary data.</text>
</comment>
<dbReference type="Proteomes" id="UP000034344">
    <property type="component" value="Unassembled WGS sequence"/>
</dbReference>
<dbReference type="Pfam" id="PF01255">
    <property type="entry name" value="Prenyltransf"/>
    <property type="match status" value="1"/>
</dbReference>
<dbReference type="InterPro" id="IPR036424">
    <property type="entry name" value="UPP_synth-like_sf"/>
</dbReference>
<feature type="binding site" evidence="2">
    <location>
        <begin position="195"/>
        <end position="197"/>
    </location>
    <ligand>
        <name>substrate</name>
    </ligand>
</feature>
<dbReference type="PROSITE" id="PS01066">
    <property type="entry name" value="UPP_SYNTHASE"/>
    <property type="match status" value="1"/>
</dbReference>
<organism evidence="3 4">
    <name type="scientific">Candidatus Roizmanbacteria bacterium GW2011_GWA2_36_23</name>
    <dbReference type="NCBI Taxonomy" id="1618480"/>
    <lineage>
        <taxon>Bacteria</taxon>
        <taxon>Candidatus Roizmaniibacteriota</taxon>
    </lineage>
</organism>
<evidence type="ECO:0000313" key="4">
    <source>
        <dbReference type="Proteomes" id="UP000034344"/>
    </source>
</evidence>
<sequence>MKIRVKETIITIYIMEKQNYPNHIAIIPDGNRRWARKRNLPVLEGHRRGTEVVLRLVNKAKQLDIKVLTFWSFSTENWGRMKAEVDGLMTIIIKGLSINLNKALENRIRFIHIGRKDRLSAALKKQIEEMEEMTKTFNDYFFVLALDYGGRDEILRAFQRANSKLNIDNFNHFLDTKDLPYPNPDMVIRTGGEKRTSGFMLWQAEYSEWIFYDKYFPDFTVQDFESCINEYKQRKRRFGK</sequence>
<protein>
    <recommendedName>
        <fullName evidence="2">Isoprenyl transferase</fullName>
        <ecNumber evidence="2">2.5.1.-</ecNumber>
    </recommendedName>
</protein>
<feature type="binding site" evidence="2">
    <location>
        <position position="189"/>
    </location>
    <ligand>
        <name>substrate</name>
    </ligand>
</feature>
<feature type="binding site" evidence="2">
    <location>
        <position position="78"/>
    </location>
    <ligand>
        <name>substrate</name>
    </ligand>
</feature>
<feature type="binding site" evidence="2">
    <location>
        <position position="80"/>
    </location>
    <ligand>
        <name>substrate</name>
    </ligand>
</feature>
<keyword evidence="2" id="KW-0479">Metal-binding</keyword>
<feature type="active site" description="Proton acceptor" evidence="2">
    <location>
        <position position="77"/>
    </location>
</feature>
<dbReference type="AlphaFoldDB" id="A0A0G0E7T9"/>
<dbReference type="SUPFAM" id="SSF64005">
    <property type="entry name" value="Undecaprenyl diphosphate synthase"/>
    <property type="match status" value="1"/>
</dbReference>
<proteinExistence type="inferred from homology"/>
<feature type="binding site" evidence="2">
    <location>
        <begin position="74"/>
        <end position="76"/>
    </location>
    <ligand>
        <name>substrate</name>
    </ligand>
</feature>
<feature type="binding site" evidence="2">
    <location>
        <position position="29"/>
    </location>
    <ligand>
        <name>Mg(2+)</name>
        <dbReference type="ChEBI" id="CHEBI:18420"/>
    </ligand>
</feature>
<evidence type="ECO:0000313" key="3">
    <source>
        <dbReference type="EMBL" id="KKQ01567.1"/>
    </source>
</evidence>
<evidence type="ECO:0000256" key="1">
    <source>
        <dbReference type="ARBA" id="ARBA00022679"/>
    </source>
</evidence>
<name>A0A0G0E7T9_9BACT</name>
<evidence type="ECO:0000256" key="2">
    <source>
        <dbReference type="HAMAP-Rule" id="MF_01139"/>
    </source>
</evidence>
<feature type="active site" evidence="2">
    <location>
        <position position="29"/>
    </location>
</feature>
<dbReference type="GO" id="GO:0000287">
    <property type="term" value="F:magnesium ion binding"/>
    <property type="evidence" value="ECO:0007669"/>
    <property type="project" value="UniProtKB-UniRule"/>
</dbReference>
<comment type="similarity">
    <text evidence="2">Belongs to the UPP synthase family.</text>
</comment>
<feature type="binding site" evidence="2">
    <location>
        <begin position="30"/>
        <end position="33"/>
    </location>
    <ligand>
        <name>substrate</name>
    </ligand>
</feature>
<feature type="binding site" evidence="2">
    <location>
        <position position="46"/>
    </location>
    <ligand>
        <name>substrate</name>
    </ligand>
</feature>
<dbReference type="STRING" id="1618480.US11_C0006G0009"/>
<dbReference type="GO" id="GO:0016094">
    <property type="term" value="P:polyprenol biosynthetic process"/>
    <property type="evidence" value="ECO:0007669"/>
    <property type="project" value="TreeGrafter"/>
</dbReference>
<dbReference type="PANTHER" id="PTHR10291">
    <property type="entry name" value="DEHYDRODOLICHYL DIPHOSPHATE SYNTHASE FAMILY MEMBER"/>
    <property type="match status" value="1"/>
</dbReference>
<dbReference type="NCBIfam" id="TIGR00055">
    <property type="entry name" value="uppS"/>
    <property type="match status" value="1"/>
</dbReference>
<gene>
    <name evidence="3" type="ORF">US11_C0006G0009</name>
</gene>
<accession>A0A0G0E7T9</accession>
<dbReference type="EC" id="2.5.1.-" evidence="2"/>
<dbReference type="GO" id="GO:0045547">
    <property type="term" value="F:ditrans,polycis-polyprenyl diphosphate synthase [(2E,6E)-farnesyl diphosphate specific] activity"/>
    <property type="evidence" value="ECO:0007669"/>
    <property type="project" value="TreeGrafter"/>
</dbReference>
<comment type="subunit">
    <text evidence="2">Homodimer.</text>
</comment>
<feature type="binding site" evidence="2">
    <location>
        <position position="208"/>
    </location>
    <ligand>
        <name>Mg(2+)</name>
        <dbReference type="ChEBI" id="CHEBI:18420"/>
    </ligand>
</feature>
<comment type="cofactor">
    <cofactor evidence="2">
        <name>Mg(2+)</name>
        <dbReference type="ChEBI" id="CHEBI:18420"/>
    </cofactor>
    <text evidence="2">Binds 2 magnesium ions per subunit.</text>
</comment>
<dbReference type="InterPro" id="IPR001441">
    <property type="entry name" value="UPP_synth-like"/>
</dbReference>
<dbReference type="CDD" id="cd00475">
    <property type="entry name" value="Cis_IPPS"/>
    <property type="match status" value="1"/>
</dbReference>
<comment type="function">
    <text evidence="2">Catalyzes the condensation of isopentenyl diphosphate (IPP) with allylic pyrophosphates generating different type of terpenoids.</text>
</comment>